<dbReference type="EMBL" id="BQFW01000015">
    <property type="protein sequence ID" value="GJJ78445.1"/>
    <property type="molecule type" value="Genomic_DNA"/>
</dbReference>
<name>A0A9P3M1W1_9FUNG</name>
<reference evidence="2" key="1">
    <citation type="submission" date="2021-11" db="EMBL/GenBank/DDBJ databases">
        <authorList>
            <person name="Herlambang A."/>
            <person name="Guo Y."/>
            <person name="Takashima Y."/>
            <person name="Nishizawa T."/>
        </authorList>
    </citation>
    <scope>NUCLEOTIDE SEQUENCE</scope>
    <source>
        <strain evidence="2">E1425</strain>
    </source>
</reference>
<evidence type="ECO:0000256" key="1">
    <source>
        <dbReference type="SAM" id="MobiDB-lite"/>
    </source>
</evidence>
<feature type="compositionally biased region" description="Basic residues" evidence="1">
    <location>
        <begin position="166"/>
        <end position="176"/>
    </location>
</feature>
<gene>
    <name evidence="2" type="ORF">EMPS_10804</name>
</gene>
<evidence type="ECO:0000313" key="2">
    <source>
        <dbReference type="EMBL" id="GJJ78445.1"/>
    </source>
</evidence>
<dbReference type="OrthoDB" id="2415451at2759"/>
<keyword evidence="3" id="KW-1185">Reference proteome</keyword>
<evidence type="ECO:0000313" key="3">
    <source>
        <dbReference type="Proteomes" id="UP000827284"/>
    </source>
</evidence>
<sequence length="394" mass="46040">MLLSLAILCTAALAAPTPVINPMTSTTYISDSDMETLMGPIRSGWMDLGGHNPELRDEMERTRQKERIAFRQFSEKVVSSHCTSTLETTLGLLDSIRDYVHDRLQVEESFNLLEPVLAALIWPLKMNDHFHFEVELTDEELKEERQKDKEEQEEERRNPSTTLPQWKKRHRERKWRRNSESNTRTRSWTEEYKPELLLRYRLRRLEKTMAVFPYVLKFAPDPVRQELEESGFVQKTRALREEVRSLLTCEGVQHVTVAQLKDKCQEGYESDRYMDRSAARHSLHSYNTDYRMRLFREVAVSRKAPTLNGWGNNCGLVNTTHAVNSTSAERTPENNRQQLKDQVVEDPVLFKTPEVQFVWTWEAIVGLWKATDTGHGRRRNPEVTALMFQEEAEA</sequence>
<protein>
    <submittedName>
        <fullName evidence="2">Uncharacterized protein</fullName>
    </submittedName>
</protein>
<feature type="compositionally biased region" description="Basic and acidic residues" evidence="1">
    <location>
        <begin position="142"/>
        <end position="158"/>
    </location>
</feature>
<proteinExistence type="predicted"/>
<comment type="caution">
    <text evidence="2">The sequence shown here is derived from an EMBL/GenBank/DDBJ whole genome shotgun (WGS) entry which is preliminary data.</text>
</comment>
<dbReference type="AlphaFoldDB" id="A0A9P3M1W1"/>
<dbReference type="Proteomes" id="UP000827284">
    <property type="component" value="Unassembled WGS sequence"/>
</dbReference>
<organism evidence="2 3">
    <name type="scientific">Entomortierella parvispora</name>
    <dbReference type="NCBI Taxonomy" id="205924"/>
    <lineage>
        <taxon>Eukaryota</taxon>
        <taxon>Fungi</taxon>
        <taxon>Fungi incertae sedis</taxon>
        <taxon>Mucoromycota</taxon>
        <taxon>Mortierellomycotina</taxon>
        <taxon>Mortierellomycetes</taxon>
        <taxon>Mortierellales</taxon>
        <taxon>Mortierellaceae</taxon>
        <taxon>Entomortierella</taxon>
    </lineage>
</organism>
<feature type="region of interest" description="Disordered" evidence="1">
    <location>
        <begin position="141"/>
        <end position="186"/>
    </location>
</feature>
<reference evidence="2" key="2">
    <citation type="journal article" date="2022" name="Microbiol. Resour. Announc.">
        <title>Whole-Genome Sequence of Entomortierella parvispora E1425, a Mucoromycotan Fungus Associated with Burkholderiaceae-Related Endosymbiotic Bacteria.</title>
        <authorList>
            <person name="Herlambang A."/>
            <person name="Guo Y."/>
            <person name="Takashima Y."/>
            <person name="Narisawa K."/>
            <person name="Ohta H."/>
            <person name="Nishizawa T."/>
        </authorList>
    </citation>
    <scope>NUCLEOTIDE SEQUENCE</scope>
    <source>
        <strain evidence="2">E1425</strain>
    </source>
</reference>
<accession>A0A9P3M1W1</accession>